<keyword evidence="1 4" id="KW-0378">Hydrolase</keyword>
<evidence type="ECO:0000256" key="4">
    <source>
        <dbReference type="PROSITE-ProRule" id="PRU01161"/>
    </source>
</evidence>
<dbReference type="AlphaFoldDB" id="A0A174I2H9"/>
<dbReference type="Pfam" id="PF19890">
    <property type="entry name" value="DUF6363"/>
    <property type="match status" value="1"/>
</dbReference>
<comment type="caution">
    <text evidence="4">Lacks conserved residue(s) required for the propagation of feature annotation.</text>
</comment>
<reference evidence="9" key="5">
    <citation type="submission" date="2022-01" db="EMBL/GenBank/DDBJ databases">
        <title>Collection of gut derived symbiotic bacterial strains cultured from healthy donors.</title>
        <authorList>
            <person name="Lin H."/>
            <person name="Kohout C."/>
            <person name="Waligurski E."/>
            <person name="Pamer E.G."/>
        </authorList>
    </citation>
    <scope>NUCLEOTIDE SEQUENCE</scope>
    <source>
        <strain evidence="9">DFI.5.49</strain>
    </source>
</reference>
<dbReference type="GO" id="GO:0016042">
    <property type="term" value="P:lipid catabolic process"/>
    <property type="evidence" value="ECO:0007669"/>
    <property type="project" value="UniProtKB-UniRule"/>
</dbReference>
<organism evidence="6 11">
    <name type="scientific">Fusicatenibacter saccharivorans</name>
    <dbReference type="NCBI Taxonomy" id="1150298"/>
    <lineage>
        <taxon>Bacteria</taxon>
        <taxon>Bacillati</taxon>
        <taxon>Bacillota</taxon>
        <taxon>Clostridia</taxon>
        <taxon>Lachnospirales</taxon>
        <taxon>Lachnospiraceae</taxon>
        <taxon>Fusicatenibacter</taxon>
    </lineage>
</organism>
<evidence type="ECO:0000256" key="3">
    <source>
        <dbReference type="ARBA" id="ARBA00023098"/>
    </source>
</evidence>
<dbReference type="InterPro" id="IPR037483">
    <property type="entry name" value="YjjU-like"/>
</dbReference>
<evidence type="ECO:0000313" key="9">
    <source>
        <dbReference type="EMBL" id="MCG4765251.1"/>
    </source>
</evidence>
<dbReference type="GO" id="GO:0016787">
    <property type="term" value="F:hydrolase activity"/>
    <property type="evidence" value="ECO:0007669"/>
    <property type="project" value="UniProtKB-UniRule"/>
</dbReference>
<dbReference type="EMBL" id="CZAL01000011">
    <property type="protein sequence ID" value="CUP53118.1"/>
    <property type="molecule type" value="Genomic_DNA"/>
</dbReference>
<evidence type="ECO:0000313" key="8">
    <source>
        <dbReference type="EMBL" id="MBN2954777.1"/>
    </source>
</evidence>
<dbReference type="EMBL" id="JAKNFS010000008">
    <property type="protein sequence ID" value="MCG4765251.1"/>
    <property type="molecule type" value="Genomic_DNA"/>
</dbReference>
<dbReference type="InterPro" id="IPR045943">
    <property type="entry name" value="DUF6363"/>
</dbReference>
<dbReference type="InterPro" id="IPR002641">
    <property type="entry name" value="PNPLA_dom"/>
</dbReference>
<evidence type="ECO:0000313" key="13">
    <source>
        <dbReference type="Proteomes" id="UP000768180"/>
    </source>
</evidence>
<dbReference type="EMBL" id="JAFHBD010000069">
    <property type="protein sequence ID" value="MBN2954777.1"/>
    <property type="molecule type" value="Genomic_DNA"/>
</dbReference>
<evidence type="ECO:0000256" key="2">
    <source>
        <dbReference type="ARBA" id="ARBA00022963"/>
    </source>
</evidence>
<dbReference type="EMBL" id="CYYV01000016">
    <property type="protein sequence ID" value="CUO81384.1"/>
    <property type="molecule type" value="Genomic_DNA"/>
</dbReference>
<dbReference type="OrthoDB" id="9802424at2"/>
<feature type="short sequence motif" description="DGA/G" evidence="4">
    <location>
        <begin position="171"/>
        <end position="173"/>
    </location>
</feature>
<dbReference type="Proteomes" id="UP000768180">
    <property type="component" value="Unassembled WGS sequence"/>
</dbReference>
<keyword evidence="3 4" id="KW-0443">Lipid metabolism</keyword>
<evidence type="ECO:0000313" key="11">
    <source>
        <dbReference type="Proteomes" id="UP000095706"/>
    </source>
</evidence>
<dbReference type="Gene3D" id="3.40.1090.10">
    <property type="entry name" value="Cytosolic phospholipase A2 catalytic domain"/>
    <property type="match status" value="2"/>
</dbReference>
<feature type="active site" description="Proton acceptor" evidence="4">
    <location>
        <position position="171"/>
    </location>
</feature>
<dbReference type="GeneID" id="79854178"/>
<feature type="short sequence motif" description="GXSXG" evidence="4">
    <location>
        <begin position="46"/>
        <end position="50"/>
    </location>
</feature>
<dbReference type="Pfam" id="PF01734">
    <property type="entry name" value="Patatin"/>
    <property type="match status" value="1"/>
</dbReference>
<dbReference type="EMBL" id="JAAITQ010000001">
    <property type="protein sequence ID" value="NSE14978.1"/>
    <property type="molecule type" value="Genomic_DNA"/>
</dbReference>
<dbReference type="PROSITE" id="PS51635">
    <property type="entry name" value="PNPLA"/>
    <property type="match status" value="1"/>
</dbReference>
<feature type="active site" description="Nucleophile" evidence="4">
    <location>
        <position position="48"/>
    </location>
</feature>
<dbReference type="PANTHER" id="PTHR14226:SF25">
    <property type="entry name" value="PHOSPHOESTERASE"/>
    <property type="match status" value="1"/>
</dbReference>
<protein>
    <submittedName>
        <fullName evidence="8">Patatin family protein</fullName>
    </submittedName>
    <submittedName>
        <fullName evidence="6">Patatin-like phospholipase</fullName>
    </submittedName>
</protein>
<proteinExistence type="predicted"/>
<dbReference type="Proteomes" id="UP000095706">
    <property type="component" value="Unassembled WGS sequence"/>
</dbReference>
<dbReference type="Proteomes" id="UP001199915">
    <property type="component" value="Unassembled WGS sequence"/>
</dbReference>
<keyword evidence="13" id="KW-1185">Reference proteome</keyword>
<dbReference type="InterPro" id="IPR016035">
    <property type="entry name" value="Acyl_Trfase/lysoPLipase"/>
</dbReference>
<evidence type="ECO:0000313" key="10">
    <source>
        <dbReference type="EMBL" id="NSE14978.1"/>
    </source>
</evidence>
<feature type="domain" description="PNPLA" evidence="5">
    <location>
        <begin position="15"/>
        <end position="184"/>
    </location>
</feature>
<keyword evidence="2 4" id="KW-0442">Lipid degradation</keyword>
<evidence type="ECO:0000313" key="7">
    <source>
        <dbReference type="EMBL" id="CUP53118.1"/>
    </source>
</evidence>
<dbReference type="STRING" id="1150298.ERS852406_02907"/>
<accession>A0A174I2H9</accession>
<reference evidence="10 13" key="2">
    <citation type="journal article" date="2020" name="Cell Host Microbe">
        <title>Functional and Genomic Variation between Human-Derived Isolates of Lachnospiraceae Reveals Inter- and Intra-Species Diversity.</title>
        <authorList>
            <person name="Sorbara M.T."/>
            <person name="Littmann E.R."/>
            <person name="Fontana E."/>
            <person name="Moody T.U."/>
            <person name="Kohout C.E."/>
            <person name="Gjonbalaj M."/>
            <person name="Eaton V."/>
            <person name="Seok R."/>
            <person name="Leiner I.M."/>
            <person name="Pamer E.G."/>
        </authorList>
    </citation>
    <scope>NUCLEOTIDE SEQUENCE [LARGE SCALE GENOMIC DNA]</scope>
    <source>
        <strain evidence="10 13">MSK.14.54</strain>
    </source>
</reference>
<dbReference type="Proteomes" id="UP000095709">
    <property type="component" value="Unassembled WGS sequence"/>
</dbReference>
<dbReference type="SUPFAM" id="SSF52151">
    <property type="entry name" value="FabD/lysophospholipase-like"/>
    <property type="match status" value="1"/>
</dbReference>
<dbReference type="CDD" id="cd07208">
    <property type="entry name" value="Pat_hypo_Ecoli_yjju_like"/>
    <property type="match status" value="1"/>
</dbReference>
<gene>
    <name evidence="6" type="ORF">ERS852406_02907</name>
    <name evidence="7" type="ORF">ERS852498_02204</name>
    <name evidence="10" type="ORF">G5B05_00750</name>
    <name evidence="8" type="ORF">JTJ23_14580</name>
    <name evidence="9" type="ORF">L0N21_06970</name>
</gene>
<sequence>MNETKNYSITKSGAVILEGGANRGVFTAGALDFLMEQEYYIPHVIGVSAGACNALDYVSRQIGRTRDCMIVTDEKNRYVNKNIKTIVEKKALLDMDMVFERYPYEIFPFDFDTYFASPQTCELVVTNCETGRAEYLDDRENKERLLAIGRASSSMPIACPMVEIDGNEYVDGGVADSIPIIRSLKTGHRKNVIILTRNFGYRKKEGTRGWELYVAAFRKYPNLVRALVNRAKHYNQVLECIEKWEEEGSVFVIRPEIPAVSRLEKDEEKLREFYQHGYDQMKANFEALQEFLKEE</sequence>
<dbReference type="InterPro" id="IPR050301">
    <property type="entry name" value="NTE"/>
</dbReference>
<evidence type="ECO:0000313" key="6">
    <source>
        <dbReference type="EMBL" id="CUO81384.1"/>
    </source>
</evidence>
<reference evidence="8" key="4">
    <citation type="submission" date="2021-02" db="EMBL/GenBank/DDBJ databases">
        <title>Metagenome-assembled genomes from human diarrheal sample B26.</title>
        <authorList>
            <person name="Ateba T.P."/>
            <person name="Alayande K.A."/>
            <person name="Mwanza M."/>
        </authorList>
    </citation>
    <scope>NUCLEOTIDE SEQUENCE</scope>
    <source>
        <strain evidence="8">06WH</strain>
    </source>
</reference>
<evidence type="ECO:0000259" key="5">
    <source>
        <dbReference type="PROSITE" id="PS51635"/>
    </source>
</evidence>
<dbReference type="RefSeq" id="WP_055218274.1">
    <property type="nucleotide sequence ID" value="NZ_CAXSRP010000013.1"/>
</dbReference>
<reference evidence="10" key="3">
    <citation type="submission" date="2020-02" db="EMBL/GenBank/DDBJ databases">
        <authorList>
            <person name="Littmann E."/>
            <person name="Sorbara M."/>
        </authorList>
    </citation>
    <scope>NUCLEOTIDE SEQUENCE</scope>
    <source>
        <strain evidence="10">MSK.14.54</strain>
    </source>
</reference>
<dbReference type="PANTHER" id="PTHR14226">
    <property type="entry name" value="NEUROPATHY TARGET ESTERASE/SWISS CHEESE D.MELANOGASTER"/>
    <property type="match status" value="1"/>
</dbReference>
<reference evidence="11 12" key="1">
    <citation type="submission" date="2015-09" db="EMBL/GenBank/DDBJ databases">
        <authorList>
            <consortium name="Pathogen Informatics"/>
        </authorList>
    </citation>
    <scope>NUCLEOTIDE SEQUENCE [LARGE SCALE GENOMIC DNA]</scope>
    <source>
        <strain evidence="6 11">2789STDY5608849</strain>
        <strain evidence="7 12">2789STDY5834885</strain>
    </source>
</reference>
<dbReference type="Proteomes" id="UP000737612">
    <property type="component" value="Unassembled WGS sequence"/>
</dbReference>
<name>A0A174I2H9_9FIRM</name>
<evidence type="ECO:0000313" key="12">
    <source>
        <dbReference type="Proteomes" id="UP000095709"/>
    </source>
</evidence>
<evidence type="ECO:0000256" key="1">
    <source>
        <dbReference type="ARBA" id="ARBA00022801"/>
    </source>
</evidence>